<dbReference type="InterPro" id="IPR003959">
    <property type="entry name" value="ATPase_AAA_core"/>
</dbReference>
<feature type="domain" description="AAA+ ATPase" evidence="4">
    <location>
        <begin position="572"/>
        <end position="709"/>
    </location>
</feature>
<evidence type="ECO:0000313" key="5">
    <source>
        <dbReference type="EMBL" id="MBU9721382.1"/>
    </source>
</evidence>
<keyword evidence="6" id="KW-1185">Reference proteome</keyword>
<dbReference type="Proteomes" id="UP000790580">
    <property type="component" value="Unassembled WGS sequence"/>
</dbReference>
<keyword evidence="3" id="KW-0067">ATP-binding</keyword>
<protein>
    <submittedName>
        <fullName evidence="5">AAA family ATPase</fullName>
    </submittedName>
</protein>
<name>A0ABS6JS38_9BACI</name>
<proteinExistence type="inferred from homology"/>
<dbReference type="InterPro" id="IPR000641">
    <property type="entry name" value="CbxX/CfxQ"/>
</dbReference>
<evidence type="ECO:0000313" key="6">
    <source>
        <dbReference type="Proteomes" id="UP000790580"/>
    </source>
</evidence>
<feature type="domain" description="AAA+ ATPase" evidence="4">
    <location>
        <begin position="294"/>
        <end position="438"/>
    </location>
</feature>
<dbReference type="InterPro" id="IPR027417">
    <property type="entry name" value="P-loop_NTPase"/>
</dbReference>
<dbReference type="PANTHER" id="PTHR43392:SF2">
    <property type="entry name" value="AAA-TYPE ATPASE FAMILY PROTEIN _ ANKYRIN REPEAT FAMILY PROTEIN"/>
    <property type="match status" value="1"/>
</dbReference>
<gene>
    <name evidence="5" type="ORF">KS407_07970</name>
</gene>
<comment type="similarity">
    <text evidence="1">Belongs to the CbxX/CfxQ family.</text>
</comment>
<dbReference type="Pfam" id="PF17866">
    <property type="entry name" value="AAA_lid_6"/>
    <property type="match status" value="2"/>
</dbReference>
<dbReference type="PANTHER" id="PTHR43392">
    <property type="entry name" value="AAA-TYPE ATPASE FAMILY PROTEIN / ANKYRIN REPEAT FAMILY PROTEIN"/>
    <property type="match status" value="1"/>
</dbReference>
<reference evidence="5 6" key="1">
    <citation type="submission" date="2021-06" db="EMBL/GenBank/DDBJ databases">
        <title>Bacillus sp. RD4P76, an endophyte from a halophyte.</title>
        <authorList>
            <person name="Sun J.-Q."/>
        </authorList>
    </citation>
    <scope>NUCLEOTIDE SEQUENCE [LARGE SCALE GENOMIC DNA]</scope>
    <source>
        <strain evidence="5 6">JCM 17098</strain>
    </source>
</reference>
<dbReference type="PRINTS" id="PR00819">
    <property type="entry name" value="CBXCFQXSUPER"/>
</dbReference>
<accession>A0ABS6JS38</accession>
<dbReference type="SUPFAM" id="SSF52540">
    <property type="entry name" value="P-loop containing nucleoside triphosphate hydrolases"/>
    <property type="match status" value="2"/>
</dbReference>
<dbReference type="CDD" id="cd00009">
    <property type="entry name" value="AAA"/>
    <property type="match status" value="1"/>
</dbReference>
<evidence type="ECO:0000256" key="3">
    <source>
        <dbReference type="ARBA" id="ARBA00022840"/>
    </source>
</evidence>
<keyword evidence="2" id="KW-0547">Nucleotide-binding</keyword>
<dbReference type="InterPro" id="IPR003593">
    <property type="entry name" value="AAA+_ATPase"/>
</dbReference>
<dbReference type="SMART" id="SM00382">
    <property type="entry name" value="AAA"/>
    <property type="match status" value="2"/>
</dbReference>
<dbReference type="InterPro" id="IPR050773">
    <property type="entry name" value="CbxX/CfxQ_RuBisCO_ESX"/>
</dbReference>
<dbReference type="EMBL" id="JAHQCR010000034">
    <property type="protein sequence ID" value="MBU9721382.1"/>
    <property type="molecule type" value="Genomic_DNA"/>
</dbReference>
<evidence type="ECO:0000259" key="4">
    <source>
        <dbReference type="SMART" id="SM00382"/>
    </source>
</evidence>
<dbReference type="RefSeq" id="WP_088075462.1">
    <property type="nucleotide sequence ID" value="NZ_JAHQCR010000034.1"/>
</dbReference>
<dbReference type="Gene3D" id="1.10.8.60">
    <property type="match status" value="2"/>
</dbReference>
<dbReference type="Pfam" id="PF00004">
    <property type="entry name" value="AAA"/>
    <property type="match status" value="2"/>
</dbReference>
<comment type="caution">
    <text evidence="5">The sequence shown here is derived from an EMBL/GenBank/DDBJ whole genome shotgun (WGS) entry which is preliminary data.</text>
</comment>
<evidence type="ECO:0000256" key="2">
    <source>
        <dbReference type="ARBA" id="ARBA00022741"/>
    </source>
</evidence>
<sequence>MDENNLNARNQINQGKINNGIQIKGKVDKWINQPFSTLREADVVRCLTQIEDEKAFQEFNQVKGILLAMAAVARFSRTQSVDEKVEGRLSEAWDLANEENYVAKVILEVYPLSLKRFASNDTTLSESLPRIRETDHSQGKKKAIEDIVVKMEEIFESTDKTVRKIQRLKKAAMLTNETNFQDKADDGEQILLQLRDLTASSMRAAREYKETISGIYFSKEKHLVFQETIKEAIELAEKWDSWVQSIRDEEDNPLKKLNAMIGLSEVKAKVQQYYHYLVYEQERKKRGYHLQNEQSLNMILTGNPGTGKTELARLLAKIYHELGVLPRQEIIEVDRSQLVGAYVGQTEEKTMNVIANAVGGVLFIDEAYSLKRDGASGSDYGQAAIDTLVSAMTSGEYAGKFAVILAGYPEEMRNFLWSNPGLRSRFPESNHIYLPDYTVEELLDIGEQVALENDFTITEEGVRELRNRIEQERVDETFGNARTVKNIVLDAIFKKGASVAQGKEYTAKDFTLLDHEAFYKDSSPSKTIGKSAEEELNELIGLKEVKEQVKMLASFVEVQKLREQKGFPTVPIQLHAIFTGEPGTGKTTVAKIYGRILYELDLLKRGHLVVAGRSDLVAGYVGQTALKTKKKIKEALGGVLFIDEAYSLVSSNQDFGKEAIDTLVEEMTKHNENLVVILAGYSDNMNILMKSNPGLTSRFKKTIHFPSYATEELIQILQFYISQFGYEVGADTLDSLRQVFQQNKPTGNARAMKDLAEEAIQRQAYRIMNSEKKGNDEAITKLKKDDFLILK</sequence>
<evidence type="ECO:0000256" key="1">
    <source>
        <dbReference type="ARBA" id="ARBA00010378"/>
    </source>
</evidence>
<organism evidence="5 6">
    <name type="scientific">Evansella alkalicola</name>
    <dbReference type="NCBI Taxonomy" id="745819"/>
    <lineage>
        <taxon>Bacteria</taxon>
        <taxon>Bacillati</taxon>
        <taxon>Bacillota</taxon>
        <taxon>Bacilli</taxon>
        <taxon>Bacillales</taxon>
        <taxon>Bacillaceae</taxon>
        <taxon>Evansella</taxon>
    </lineage>
</organism>
<dbReference type="Gene3D" id="3.40.50.300">
    <property type="entry name" value="P-loop containing nucleotide triphosphate hydrolases"/>
    <property type="match status" value="2"/>
</dbReference>
<dbReference type="InterPro" id="IPR041627">
    <property type="entry name" value="AAA_lid_6"/>
</dbReference>